<reference evidence="1" key="1">
    <citation type="submission" date="2018-05" db="EMBL/GenBank/DDBJ databases">
        <authorList>
            <person name="Lanie J.A."/>
            <person name="Ng W.-L."/>
            <person name="Kazmierczak K.M."/>
            <person name="Andrzejewski T.M."/>
            <person name="Davidsen T.M."/>
            <person name="Wayne K.J."/>
            <person name="Tettelin H."/>
            <person name="Glass J.I."/>
            <person name="Rusch D."/>
            <person name="Podicherti R."/>
            <person name="Tsui H.-C.T."/>
            <person name="Winkler M.E."/>
        </authorList>
    </citation>
    <scope>NUCLEOTIDE SEQUENCE</scope>
</reference>
<protein>
    <recommendedName>
        <fullName evidence="2">Gliding motility-associated C-terminal domain-containing protein</fullName>
    </recommendedName>
</protein>
<feature type="non-terminal residue" evidence="1">
    <location>
        <position position="1"/>
    </location>
</feature>
<name>A0A382X3W3_9ZZZZ</name>
<dbReference type="Pfam" id="PF13585">
    <property type="entry name" value="CHU_C"/>
    <property type="match status" value="1"/>
</dbReference>
<dbReference type="EMBL" id="UINC01164601">
    <property type="protein sequence ID" value="SVD65539.1"/>
    <property type="molecule type" value="Genomic_DNA"/>
</dbReference>
<evidence type="ECO:0000313" key="1">
    <source>
        <dbReference type="EMBL" id="SVD65539.1"/>
    </source>
</evidence>
<accession>A0A382X3W3</accession>
<gene>
    <name evidence="1" type="ORF">METZ01_LOCUS418393</name>
</gene>
<proteinExistence type="predicted"/>
<dbReference type="AlphaFoldDB" id="A0A382X3W3"/>
<organism evidence="1">
    <name type="scientific">marine metagenome</name>
    <dbReference type="NCBI Taxonomy" id="408172"/>
    <lineage>
        <taxon>unclassified sequences</taxon>
        <taxon>metagenomes</taxon>
        <taxon>ecological metagenomes</taxon>
    </lineage>
</organism>
<evidence type="ECO:0008006" key="2">
    <source>
        <dbReference type="Google" id="ProtNLM"/>
    </source>
</evidence>
<sequence length="255" mass="27253">VIVKPLPIAGTNTILCTNIDPSAYLDTASALPAGGTWSSPSSAVSPYLTSDGYLDHVNIDWGNYYPIVYTYEGCSDTLLLNVSGAAAGSDTTICPNTTTFMLPTALPLGGSWTSPDAIGSSSIVDPLTGEVDKSGLEGTIPFVYNNQGCPDTVLVTVCGENIVFVPNVFSPTSSNENNNTLQVFGDNVDWLIIKIFDRWGEFLYESKSTEEAMNFGWDGTKGGEPLSPQVFVYYLEGAFLDGETFFKQGSITSVK</sequence>